<dbReference type="InterPro" id="IPR000618">
    <property type="entry name" value="Insect_cuticle"/>
</dbReference>
<dbReference type="AlphaFoldDB" id="A0AAW0TM95"/>
<evidence type="ECO:0000313" key="4">
    <source>
        <dbReference type="EMBL" id="KAK8388873.1"/>
    </source>
</evidence>
<gene>
    <name evidence="4" type="ORF">O3P69_020669</name>
</gene>
<evidence type="ECO:0000256" key="2">
    <source>
        <dbReference type="PROSITE-ProRule" id="PRU00497"/>
    </source>
</evidence>
<keyword evidence="1 2" id="KW-0193">Cuticle</keyword>
<dbReference type="PANTHER" id="PTHR10380:SF173">
    <property type="entry name" value="CUTICULAR PROTEIN 47EF, ISOFORM C-RELATED"/>
    <property type="match status" value="1"/>
</dbReference>
<name>A0AAW0TM95_SCYPA</name>
<feature type="signal peptide" evidence="3">
    <location>
        <begin position="1"/>
        <end position="20"/>
    </location>
</feature>
<dbReference type="EMBL" id="JARAKH010000028">
    <property type="protein sequence ID" value="KAK8388873.1"/>
    <property type="molecule type" value="Genomic_DNA"/>
</dbReference>
<feature type="chain" id="PRO_5043474817" evidence="3">
    <location>
        <begin position="21"/>
        <end position="318"/>
    </location>
</feature>
<dbReference type="GO" id="GO:0062129">
    <property type="term" value="C:chitin-based extracellular matrix"/>
    <property type="evidence" value="ECO:0007669"/>
    <property type="project" value="TreeGrafter"/>
</dbReference>
<sequence length="318" mass="34578">MASRFICALIAVRFASLGASRDNGNTQRHRLNLKFIGPDSPLPLTGIMFSNLRMRKETVDIRVLIIDGTTEPSGVAAGYLCHGGSRSAKTAVVKIENLVDPTGLEAASVVWAASFNTPRPILNERKKNDQRLDPVARNRRSAATLRKTSSLLQRLARYISASSADVGSTRRQQLNMKFVIIAALAAVAFAAPDRPYNTYASGSSEEAEILQHDFLLEEDGRYNLDVKTSNGISVAQHGSPDGPEGAVVKSGVFSYTAPDGTPVEVKFVANEHGYQPESDLLPVAPEFPHPIPQFVLDQIAKAAEEDRNRSPEGRYTYA</sequence>
<keyword evidence="5" id="KW-1185">Reference proteome</keyword>
<accession>A0AAW0TM95</accession>
<evidence type="ECO:0000256" key="3">
    <source>
        <dbReference type="SAM" id="SignalP"/>
    </source>
</evidence>
<dbReference type="Pfam" id="PF00379">
    <property type="entry name" value="Chitin_bind_4"/>
    <property type="match status" value="1"/>
</dbReference>
<evidence type="ECO:0000313" key="5">
    <source>
        <dbReference type="Proteomes" id="UP001487740"/>
    </source>
</evidence>
<dbReference type="PANTHER" id="PTHR10380">
    <property type="entry name" value="CUTICLE PROTEIN"/>
    <property type="match status" value="1"/>
</dbReference>
<comment type="caution">
    <text evidence="4">The sequence shown here is derived from an EMBL/GenBank/DDBJ whole genome shotgun (WGS) entry which is preliminary data.</text>
</comment>
<dbReference type="InterPro" id="IPR031311">
    <property type="entry name" value="CHIT_BIND_RR_consensus"/>
</dbReference>
<organism evidence="4 5">
    <name type="scientific">Scylla paramamosain</name>
    <name type="common">Mud crab</name>
    <dbReference type="NCBI Taxonomy" id="85552"/>
    <lineage>
        <taxon>Eukaryota</taxon>
        <taxon>Metazoa</taxon>
        <taxon>Ecdysozoa</taxon>
        <taxon>Arthropoda</taxon>
        <taxon>Crustacea</taxon>
        <taxon>Multicrustacea</taxon>
        <taxon>Malacostraca</taxon>
        <taxon>Eumalacostraca</taxon>
        <taxon>Eucarida</taxon>
        <taxon>Decapoda</taxon>
        <taxon>Pleocyemata</taxon>
        <taxon>Brachyura</taxon>
        <taxon>Eubrachyura</taxon>
        <taxon>Portunoidea</taxon>
        <taxon>Portunidae</taxon>
        <taxon>Portuninae</taxon>
        <taxon>Scylla</taxon>
    </lineage>
</organism>
<evidence type="ECO:0000256" key="1">
    <source>
        <dbReference type="ARBA" id="ARBA00022460"/>
    </source>
</evidence>
<dbReference type="GO" id="GO:0008010">
    <property type="term" value="F:structural constituent of chitin-based larval cuticle"/>
    <property type="evidence" value="ECO:0007669"/>
    <property type="project" value="TreeGrafter"/>
</dbReference>
<dbReference type="PROSITE" id="PS00233">
    <property type="entry name" value="CHIT_BIND_RR_1"/>
    <property type="match status" value="1"/>
</dbReference>
<dbReference type="Proteomes" id="UP001487740">
    <property type="component" value="Unassembled WGS sequence"/>
</dbReference>
<protein>
    <submittedName>
        <fullName evidence="4">Uncharacterized protein</fullName>
    </submittedName>
</protein>
<proteinExistence type="predicted"/>
<keyword evidence="3" id="KW-0732">Signal</keyword>
<dbReference type="InterPro" id="IPR050468">
    <property type="entry name" value="Cuticle_Struct_Prot"/>
</dbReference>
<dbReference type="PROSITE" id="PS51155">
    <property type="entry name" value="CHIT_BIND_RR_2"/>
    <property type="match status" value="1"/>
</dbReference>
<reference evidence="4 5" key="1">
    <citation type="submission" date="2023-03" db="EMBL/GenBank/DDBJ databases">
        <title>High-quality genome of Scylla paramamosain provides insights in environmental adaptation.</title>
        <authorList>
            <person name="Zhang L."/>
        </authorList>
    </citation>
    <scope>NUCLEOTIDE SEQUENCE [LARGE SCALE GENOMIC DNA]</scope>
    <source>
        <strain evidence="4">LZ_2023a</strain>
        <tissue evidence="4">Muscle</tissue>
    </source>
</reference>